<reference evidence="1 2" key="1">
    <citation type="submission" date="2024-08" db="EMBL/GenBank/DDBJ databases">
        <title>Mycobacterium servetensis sp. nov., a novel rapid-growing mycobacterial species recovered from a human patient in Zaragoza, Spain.</title>
        <authorList>
            <person name="Tristancho-Baro A.I."/>
            <person name="Buenestado-Serrano S."/>
            <person name="Garcia De Viedma D."/>
            <person name="Milagro-Beamonte A."/>
            <person name="Burillo N."/>
            <person name="Sanz S."/>
            <person name="Lopez-Calleja A.I."/>
            <person name="Penas-Utrilla D."/>
            <person name="Guardingo M."/>
            <person name="Garcia M.J."/>
            <person name="Vinuelas-Bayon J."/>
        </authorList>
    </citation>
    <scope>NUCLEOTIDE SEQUENCE [LARGE SCALE GENOMIC DNA]</scope>
    <source>
        <strain evidence="2">HUMS_12744610</strain>
    </source>
</reference>
<evidence type="ECO:0000313" key="2">
    <source>
        <dbReference type="Proteomes" id="UP001564760"/>
    </source>
</evidence>
<organism evidence="1 2">
    <name type="scientific">Mycobacterium servetii</name>
    <dbReference type="NCBI Taxonomy" id="3237418"/>
    <lineage>
        <taxon>Bacteria</taxon>
        <taxon>Bacillati</taxon>
        <taxon>Actinomycetota</taxon>
        <taxon>Actinomycetes</taxon>
        <taxon>Mycobacteriales</taxon>
        <taxon>Mycobacteriaceae</taxon>
        <taxon>Mycobacterium</taxon>
    </lineage>
</organism>
<dbReference type="Proteomes" id="UP001564760">
    <property type="component" value="Unassembled WGS sequence"/>
</dbReference>
<keyword evidence="2" id="KW-1185">Reference proteome</keyword>
<dbReference type="EMBL" id="JBGEDP010000001">
    <property type="protein sequence ID" value="MEY8017495.1"/>
    <property type="molecule type" value="Genomic_DNA"/>
</dbReference>
<comment type="caution">
    <text evidence="1">The sequence shown here is derived from an EMBL/GenBank/DDBJ whole genome shotgun (WGS) entry which is preliminary data.</text>
</comment>
<proteinExistence type="predicted"/>
<dbReference type="RefSeq" id="WP_369739766.1">
    <property type="nucleotide sequence ID" value="NZ_JBGEDP010000001.1"/>
</dbReference>
<evidence type="ECO:0000313" key="1">
    <source>
        <dbReference type="EMBL" id="MEY8017495.1"/>
    </source>
</evidence>
<accession>A0ABV4C4N8</accession>
<name>A0ABV4C4N8_9MYCO</name>
<gene>
    <name evidence="1" type="ORF">AB8998_22215</name>
</gene>
<sequence length="76" mass="8247">MTVKNSTGFAGAVQEAVVAVLDAIVAVGEERRGRLQDAKLAVEKALHHSHSGEEWHLAEHLRRGIKDVELRAPDVA</sequence>
<evidence type="ECO:0008006" key="3">
    <source>
        <dbReference type="Google" id="ProtNLM"/>
    </source>
</evidence>
<protein>
    <recommendedName>
        <fullName evidence="3">Antitoxin</fullName>
    </recommendedName>
</protein>